<sequence>MDSQQFAGDNQWVAPHGIMTIVGTAGQDYAQFYAVAAIIQEYELNTQIVHYYDDPRTNSDSYTSFSIFLKRRLAQNEAETAGYAVMGGVGLNPQHINKGELTNSFQTWWVSAVATYAFANNNILWDILPGATVNLDHKQNNETAWGFMYSSRLAIYSVIPQSAIVTEIFGTAGKVNGPISYRAGVRWEGTKWVVAFTYSNAFDNSYGAGFEIGMMFFTRPLFGKNKKEKMMK</sequence>
<dbReference type="EMBL" id="JAPFQN010000005">
    <property type="protein sequence ID" value="MCX2743834.1"/>
    <property type="molecule type" value="Genomic_DNA"/>
</dbReference>
<keyword evidence="2" id="KW-1185">Reference proteome</keyword>
<dbReference type="Proteomes" id="UP001209885">
    <property type="component" value="Unassembled WGS sequence"/>
</dbReference>
<gene>
    <name evidence="1" type="ORF">OO013_08155</name>
</gene>
<reference evidence="1 2" key="1">
    <citation type="submission" date="2022-11" db="EMBL/GenBank/DDBJ databases">
        <title>The characterization of three novel Bacteroidetes species and genomic analysis of their roles in tidal elemental geochemical cycles.</title>
        <authorList>
            <person name="Ma K."/>
        </authorList>
    </citation>
    <scope>NUCLEOTIDE SEQUENCE [LARGE SCALE GENOMIC DNA]</scope>
    <source>
        <strain evidence="1 2">M17</strain>
    </source>
</reference>
<organism evidence="1 2">
    <name type="scientific">Mangrovivirga halotolerans</name>
    <dbReference type="NCBI Taxonomy" id="2993936"/>
    <lineage>
        <taxon>Bacteria</taxon>
        <taxon>Pseudomonadati</taxon>
        <taxon>Bacteroidota</taxon>
        <taxon>Cytophagia</taxon>
        <taxon>Cytophagales</taxon>
        <taxon>Mangrovivirgaceae</taxon>
        <taxon>Mangrovivirga</taxon>
    </lineage>
</organism>
<name>A0ABT3RPW7_9BACT</name>
<proteinExistence type="predicted"/>
<comment type="caution">
    <text evidence="1">The sequence shown here is derived from an EMBL/GenBank/DDBJ whole genome shotgun (WGS) entry which is preliminary data.</text>
</comment>
<evidence type="ECO:0000313" key="2">
    <source>
        <dbReference type="Proteomes" id="UP001209885"/>
    </source>
</evidence>
<protein>
    <recommendedName>
        <fullName evidence="3">Outer membrane beta-barrel porin/alpha-amylase</fullName>
    </recommendedName>
</protein>
<dbReference type="RefSeq" id="WP_266056286.1">
    <property type="nucleotide sequence ID" value="NZ_JAPFQN010000005.1"/>
</dbReference>
<evidence type="ECO:0008006" key="3">
    <source>
        <dbReference type="Google" id="ProtNLM"/>
    </source>
</evidence>
<accession>A0ABT3RPW7</accession>
<evidence type="ECO:0000313" key="1">
    <source>
        <dbReference type="EMBL" id="MCX2743834.1"/>
    </source>
</evidence>